<accession>A0A4P6X4Q5</accession>
<reference evidence="2 3" key="1">
    <citation type="submission" date="2019-03" db="EMBL/GenBank/DDBJ databases">
        <authorList>
            <person name="Sebastian G."/>
            <person name="Baumann P."/>
            <person name="Ruckert C."/>
            <person name="Kalinowski J."/>
            <person name="Nebel B."/>
            <person name="Takors R."/>
            <person name="Blombach B."/>
        </authorList>
    </citation>
    <scope>NUCLEOTIDE SEQUENCE [LARGE SCALE GENOMIC DNA]</scope>
    <source>
        <strain evidence="2 3">DSM 1084</strain>
    </source>
</reference>
<dbReference type="InterPro" id="IPR010595">
    <property type="entry name" value="DUF1161"/>
</dbReference>
<dbReference type="Proteomes" id="UP000293912">
    <property type="component" value="Chromosome"/>
</dbReference>
<feature type="signal peptide" evidence="1">
    <location>
        <begin position="1"/>
        <end position="22"/>
    </location>
</feature>
<evidence type="ECO:0000256" key="1">
    <source>
        <dbReference type="SAM" id="SignalP"/>
    </source>
</evidence>
<dbReference type="RefSeq" id="WP_133157585.1">
    <property type="nucleotide sequence ID" value="NZ_CP037867.1"/>
</dbReference>
<protein>
    <recommendedName>
        <fullName evidence="4">DUF1161 domain-containing protein</fullName>
    </recommendedName>
</protein>
<gene>
    <name evidence="2" type="ORF">HPF_19330</name>
</gene>
<evidence type="ECO:0000313" key="2">
    <source>
        <dbReference type="EMBL" id="QBM29855.1"/>
    </source>
</evidence>
<organism evidence="2 3">
    <name type="scientific">Hydrogenophaga pseudoflava</name>
    <name type="common">Pseudomonas carboxydoflava</name>
    <dbReference type="NCBI Taxonomy" id="47421"/>
    <lineage>
        <taxon>Bacteria</taxon>
        <taxon>Pseudomonadati</taxon>
        <taxon>Pseudomonadota</taxon>
        <taxon>Betaproteobacteria</taxon>
        <taxon>Burkholderiales</taxon>
        <taxon>Comamonadaceae</taxon>
        <taxon>Hydrogenophaga</taxon>
    </lineage>
</organism>
<feature type="chain" id="PRO_5020688951" description="DUF1161 domain-containing protein" evidence="1">
    <location>
        <begin position="23"/>
        <end position="119"/>
    </location>
</feature>
<dbReference type="AlphaFoldDB" id="A0A4P6X4Q5"/>
<evidence type="ECO:0008006" key="4">
    <source>
        <dbReference type="Google" id="ProtNLM"/>
    </source>
</evidence>
<dbReference type="KEGG" id="hpse:HPF_19330"/>
<evidence type="ECO:0000313" key="3">
    <source>
        <dbReference type="Proteomes" id="UP000293912"/>
    </source>
</evidence>
<sequence precursor="true">MRSTRWAALALALGLVSSGAFAADICEPLREHIEFQIASTGATGFAVIVVDADAEVAGKVVGTCARGARKLVYVRASTPPAAGRPARPAATVASRTDDADIITECRDGTVVRGNASCKP</sequence>
<proteinExistence type="predicted"/>
<keyword evidence="3" id="KW-1185">Reference proteome</keyword>
<dbReference type="EMBL" id="CP037867">
    <property type="protein sequence ID" value="QBM29855.1"/>
    <property type="molecule type" value="Genomic_DNA"/>
</dbReference>
<dbReference type="Pfam" id="PF06649">
    <property type="entry name" value="DUF1161"/>
    <property type="match status" value="1"/>
</dbReference>
<keyword evidence="1" id="KW-0732">Signal</keyword>
<name>A0A4P6X4Q5_HYDPS</name>